<name>A0A4Q2EIC5_9ACTN</name>
<evidence type="ECO:0000313" key="4">
    <source>
        <dbReference type="Proteomes" id="UP000290624"/>
    </source>
</evidence>
<evidence type="ECO:0000313" key="3">
    <source>
        <dbReference type="EMBL" id="RXW33340.1"/>
    </source>
</evidence>
<gene>
    <name evidence="3" type="ORF">C1706_00800</name>
</gene>
<sequence>MPDLADRISRAAVTALDLAPFDERFAALSRQVLTGGASRFTKVIDERQAISYIIPVGVAGERIDYGALVLQPEAAGLVWRDASGTDQHATVSVTPGTPATYSTVQLGGESWVRFSIGLASRLTFLVPPVRSQALLPTLVHHFQATPGPAPATVLREPPLTTEEATSTIVLPLHALPTAPALAAPDPVEETGPIPRLPERVHVPDPPVEETNQAPLSPQPAALDLGATQPFAAPDVDHEPTRSLPSSPHDATSPFDATQALPLPREEESVAPWGAAAPFALFREPAATPERTQVLPDVPPYPHSLGGQDAWAPVPGPSPTPVVAAVSAPPAPSGSSTLRAFVIGLFATIVVGSIVLAFILLG</sequence>
<keyword evidence="2" id="KW-0472">Membrane</keyword>
<dbReference type="RefSeq" id="WP_129457306.1">
    <property type="nucleotide sequence ID" value="NZ_PPCV01000001.1"/>
</dbReference>
<dbReference type="OrthoDB" id="4726108at2"/>
<proteinExistence type="predicted"/>
<dbReference type="AlphaFoldDB" id="A0A4Q2EIC5"/>
<keyword evidence="2" id="KW-1133">Transmembrane helix</keyword>
<evidence type="ECO:0000256" key="2">
    <source>
        <dbReference type="SAM" id="Phobius"/>
    </source>
</evidence>
<organism evidence="3 4">
    <name type="scientific">Propioniciclava flava</name>
    <dbReference type="NCBI Taxonomy" id="2072026"/>
    <lineage>
        <taxon>Bacteria</taxon>
        <taxon>Bacillati</taxon>
        <taxon>Actinomycetota</taxon>
        <taxon>Actinomycetes</taxon>
        <taxon>Propionibacteriales</taxon>
        <taxon>Propionibacteriaceae</taxon>
        <taxon>Propioniciclava</taxon>
    </lineage>
</organism>
<reference evidence="3 4" key="1">
    <citation type="submission" date="2018-01" db="EMBL/GenBank/DDBJ databases">
        <title>Lactibacter flavus gen. nov., sp. nov., a novel bacterium of the family Propionibacteriaceae isolated from raw milk and dairy products.</title>
        <authorList>
            <person name="Wenning M."/>
            <person name="Breitenwieser F."/>
            <person name="Huptas C."/>
            <person name="von Neubeck M."/>
            <person name="Busse H.-J."/>
            <person name="Scherer S."/>
        </authorList>
    </citation>
    <scope>NUCLEOTIDE SEQUENCE [LARGE SCALE GENOMIC DNA]</scope>
    <source>
        <strain evidence="3 4">VG341</strain>
    </source>
</reference>
<evidence type="ECO:0000256" key="1">
    <source>
        <dbReference type="SAM" id="MobiDB-lite"/>
    </source>
</evidence>
<feature type="region of interest" description="Disordered" evidence="1">
    <location>
        <begin position="182"/>
        <end position="256"/>
    </location>
</feature>
<accession>A0A4Q2EIC5</accession>
<keyword evidence="2" id="KW-0812">Transmembrane</keyword>
<dbReference type="EMBL" id="PPCV01000001">
    <property type="protein sequence ID" value="RXW33340.1"/>
    <property type="molecule type" value="Genomic_DNA"/>
</dbReference>
<comment type="caution">
    <text evidence="3">The sequence shown here is derived from an EMBL/GenBank/DDBJ whole genome shotgun (WGS) entry which is preliminary data.</text>
</comment>
<protein>
    <submittedName>
        <fullName evidence="3">Uncharacterized protein</fullName>
    </submittedName>
</protein>
<keyword evidence="4" id="KW-1185">Reference proteome</keyword>
<feature type="transmembrane region" description="Helical" evidence="2">
    <location>
        <begin position="339"/>
        <end position="360"/>
    </location>
</feature>
<dbReference type="Proteomes" id="UP000290624">
    <property type="component" value="Unassembled WGS sequence"/>
</dbReference>